<comment type="caution">
    <text evidence="2">The sequence shown here is derived from an EMBL/GenBank/DDBJ whole genome shotgun (WGS) entry which is preliminary data.</text>
</comment>
<dbReference type="SUPFAM" id="SSF81665">
    <property type="entry name" value="Calcium ATPase, transmembrane domain M"/>
    <property type="match status" value="1"/>
</dbReference>
<dbReference type="Gene3D" id="1.20.1110.10">
    <property type="entry name" value="Calcium-transporting ATPase, transmembrane domain"/>
    <property type="match status" value="1"/>
</dbReference>
<name>A0ABQ5C8R1_9ASTR</name>
<gene>
    <name evidence="2" type="ORF">Tco_0892303</name>
</gene>
<keyword evidence="3" id="KW-1185">Reference proteome</keyword>
<evidence type="ECO:0000256" key="1">
    <source>
        <dbReference type="ARBA" id="ARBA00022842"/>
    </source>
</evidence>
<dbReference type="Proteomes" id="UP001151760">
    <property type="component" value="Unassembled WGS sequence"/>
</dbReference>
<sequence>MNRTSLSPSPSGEVSRPLGNIDLEVIVGDGTRSRRKTMEFEIVKVTKEASDMVLTDDNFSIIMAAVGEGRSIYNNMKAFIRYWQGFLHFFNCFHQDSRRPATALGFNSPDKYIMKKALRRSDDSLISPWILYWYLVNKKKLSKRNARRRNTLNKVVRSLFTHLDQGAFETI</sequence>
<proteinExistence type="predicted"/>
<reference evidence="2" key="1">
    <citation type="journal article" date="2022" name="Int. J. Mol. Sci.">
        <title>Draft Genome of Tanacetum Coccineum: Genomic Comparison of Closely Related Tanacetum-Family Plants.</title>
        <authorList>
            <person name="Yamashiro T."/>
            <person name="Shiraishi A."/>
            <person name="Nakayama K."/>
            <person name="Satake H."/>
        </authorList>
    </citation>
    <scope>NUCLEOTIDE SEQUENCE</scope>
</reference>
<organism evidence="2 3">
    <name type="scientific">Tanacetum coccineum</name>
    <dbReference type="NCBI Taxonomy" id="301880"/>
    <lineage>
        <taxon>Eukaryota</taxon>
        <taxon>Viridiplantae</taxon>
        <taxon>Streptophyta</taxon>
        <taxon>Embryophyta</taxon>
        <taxon>Tracheophyta</taxon>
        <taxon>Spermatophyta</taxon>
        <taxon>Magnoliopsida</taxon>
        <taxon>eudicotyledons</taxon>
        <taxon>Gunneridae</taxon>
        <taxon>Pentapetalae</taxon>
        <taxon>asterids</taxon>
        <taxon>campanulids</taxon>
        <taxon>Asterales</taxon>
        <taxon>Asteraceae</taxon>
        <taxon>Asteroideae</taxon>
        <taxon>Anthemideae</taxon>
        <taxon>Anthemidinae</taxon>
        <taxon>Tanacetum</taxon>
    </lineage>
</organism>
<dbReference type="PANTHER" id="PTHR42861">
    <property type="entry name" value="CALCIUM-TRANSPORTING ATPASE"/>
    <property type="match status" value="1"/>
</dbReference>
<keyword evidence="1" id="KW-0460">Magnesium</keyword>
<protein>
    <submittedName>
        <fullName evidence="2">Calcium-transporting ATPase 1, endoplasmic reticulum-type-like protein</fullName>
    </submittedName>
</protein>
<dbReference type="InterPro" id="IPR023214">
    <property type="entry name" value="HAD_sf"/>
</dbReference>
<evidence type="ECO:0000313" key="2">
    <source>
        <dbReference type="EMBL" id="GJT22366.1"/>
    </source>
</evidence>
<dbReference type="Gene3D" id="3.40.50.1000">
    <property type="entry name" value="HAD superfamily/HAD-like"/>
    <property type="match status" value="1"/>
</dbReference>
<dbReference type="EMBL" id="BQNB010013962">
    <property type="protein sequence ID" value="GJT22366.1"/>
    <property type="molecule type" value="Genomic_DNA"/>
</dbReference>
<reference evidence="2" key="2">
    <citation type="submission" date="2022-01" db="EMBL/GenBank/DDBJ databases">
        <authorList>
            <person name="Yamashiro T."/>
            <person name="Shiraishi A."/>
            <person name="Satake H."/>
            <person name="Nakayama K."/>
        </authorList>
    </citation>
    <scope>NUCLEOTIDE SEQUENCE</scope>
</reference>
<dbReference type="InterPro" id="IPR023298">
    <property type="entry name" value="ATPase_P-typ_TM_dom_sf"/>
</dbReference>
<accession>A0ABQ5C8R1</accession>
<evidence type="ECO:0000313" key="3">
    <source>
        <dbReference type="Proteomes" id="UP001151760"/>
    </source>
</evidence>